<dbReference type="GO" id="GO:0006508">
    <property type="term" value="P:proteolysis"/>
    <property type="evidence" value="ECO:0007669"/>
    <property type="project" value="UniProtKB-KW"/>
</dbReference>
<evidence type="ECO:0000256" key="10">
    <source>
        <dbReference type="RuleBase" id="RU004181"/>
    </source>
</evidence>
<keyword evidence="4 9" id="KW-0812">Transmembrane</keyword>
<dbReference type="NCBIfam" id="TIGR00077">
    <property type="entry name" value="lspA"/>
    <property type="match status" value="1"/>
</dbReference>
<dbReference type="InterPro" id="IPR001872">
    <property type="entry name" value="Peptidase_A8"/>
</dbReference>
<organism evidence="13 14">
    <name type="scientific">Ilumatobacter coccineus (strain NBRC 103263 / KCTC 29153 / YM16-304)</name>
    <dbReference type="NCBI Taxonomy" id="1313172"/>
    <lineage>
        <taxon>Bacteria</taxon>
        <taxon>Bacillati</taxon>
        <taxon>Actinomycetota</taxon>
        <taxon>Acidimicrobiia</taxon>
        <taxon>Acidimicrobiales</taxon>
        <taxon>Ilumatobacteraceae</taxon>
        <taxon>Ilumatobacter</taxon>
    </lineage>
</organism>
<comment type="similarity">
    <text evidence="1 9 10">Belongs to the peptidase A8 family.</text>
</comment>
<comment type="function">
    <text evidence="9">This protein specifically catalyzes the removal of signal peptides from prolipoproteins.</text>
</comment>
<dbReference type="UniPathway" id="UPA00665"/>
<feature type="chain" id="PRO_5038818919" description="Lipoprotein signal peptidase" evidence="12">
    <location>
        <begin position="21"/>
        <end position="187"/>
    </location>
</feature>
<keyword evidence="8 9" id="KW-0472">Membrane</keyword>
<comment type="subcellular location">
    <subcellularLocation>
        <location evidence="9">Cell membrane</location>
        <topology evidence="9">Multi-pass membrane protein</topology>
    </subcellularLocation>
</comment>
<dbReference type="HAMAP" id="MF_00161">
    <property type="entry name" value="LspA"/>
    <property type="match status" value="1"/>
</dbReference>
<evidence type="ECO:0000256" key="6">
    <source>
        <dbReference type="ARBA" id="ARBA00022801"/>
    </source>
</evidence>
<accession>A0A6C7E712</accession>
<evidence type="ECO:0000256" key="8">
    <source>
        <dbReference type="ARBA" id="ARBA00023136"/>
    </source>
</evidence>
<feature type="transmembrane region" description="Helical" evidence="9">
    <location>
        <begin position="62"/>
        <end position="81"/>
    </location>
</feature>
<feature type="transmembrane region" description="Helical" evidence="9">
    <location>
        <begin position="88"/>
        <end position="105"/>
    </location>
</feature>
<proteinExistence type="inferred from homology"/>
<feature type="active site" evidence="9">
    <location>
        <position position="121"/>
    </location>
</feature>
<dbReference type="GO" id="GO:0005886">
    <property type="term" value="C:plasma membrane"/>
    <property type="evidence" value="ECO:0007669"/>
    <property type="project" value="UniProtKB-SubCell"/>
</dbReference>
<evidence type="ECO:0000256" key="2">
    <source>
        <dbReference type="ARBA" id="ARBA00022475"/>
    </source>
</evidence>
<evidence type="ECO:0000256" key="11">
    <source>
        <dbReference type="SAM" id="MobiDB-lite"/>
    </source>
</evidence>
<feature type="compositionally biased region" description="Low complexity" evidence="11">
    <location>
        <begin position="162"/>
        <end position="172"/>
    </location>
</feature>
<keyword evidence="5 9" id="KW-0064">Aspartyl protease</keyword>
<keyword evidence="14" id="KW-1185">Reference proteome</keyword>
<evidence type="ECO:0000256" key="12">
    <source>
        <dbReference type="SAM" id="SignalP"/>
    </source>
</evidence>
<keyword evidence="7 9" id="KW-1133">Transmembrane helix</keyword>
<comment type="catalytic activity">
    <reaction evidence="9">
        <text>Release of signal peptides from bacterial membrane prolipoproteins. Hydrolyzes -Xaa-Yaa-Zaa-|-(S,diacylglyceryl)Cys-, in which Xaa is hydrophobic (preferably Leu), and Yaa (Ala or Ser) and Zaa (Gly or Ala) have small, neutral side chains.</text>
        <dbReference type="EC" id="3.4.23.36"/>
    </reaction>
</comment>
<dbReference type="KEGG" id="aym:YM304_19570"/>
<evidence type="ECO:0000313" key="14">
    <source>
        <dbReference type="Proteomes" id="UP000011863"/>
    </source>
</evidence>
<dbReference type="EMBL" id="AP012057">
    <property type="protein sequence ID" value="BAN02271.1"/>
    <property type="molecule type" value="Genomic_DNA"/>
</dbReference>
<feature type="transmembrane region" description="Helical" evidence="9">
    <location>
        <begin position="125"/>
        <end position="147"/>
    </location>
</feature>
<comment type="pathway">
    <text evidence="9">Protein modification; lipoprotein biosynthesis (signal peptide cleavage).</text>
</comment>
<name>A0A6C7E712_ILUCY</name>
<protein>
    <recommendedName>
        <fullName evidence="9">Lipoprotein signal peptidase</fullName>
        <ecNumber evidence="9">3.4.23.36</ecNumber>
    </recommendedName>
    <alternativeName>
        <fullName evidence="9">Prolipoprotein signal peptidase</fullName>
    </alternativeName>
    <alternativeName>
        <fullName evidence="9">Signal peptidase II</fullName>
        <shortName evidence="9">SPase II</shortName>
    </alternativeName>
</protein>
<keyword evidence="12" id="KW-0732">Signal</keyword>
<dbReference type="Proteomes" id="UP000011863">
    <property type="component" value="Chromosome"/>
</dbReference>
<evidence type="ECO:0000313" key="13">
    <source>
        <dbReference type="EMBL" id="BAN02271.1"/>
    </source>
</evidence>
<evidence type="ECO:0000256" key="5">
    <source>
        <dbReference type="ARBA" id="ARBA00022750"/>
    </source>
</evidence>
<feature type="active site" evidence="9">
    <location>
        <position position="135"/>
    </location>
</feature>
<evidence type="ECO:0000256" key="7">
    <source>
        <dbReference type="ARBA" id="ARBA00022989"/>
    </source>
</evidence>
<comment type="caution">
    <text evidence="9">Lacks conserved residue(s) required for the propagation of feature annotation.</text>
</comment>
<dbReference type="OrthoDB" id="4308908at2"/>
<feature type="region of interest" description="Disordered" evidence="11">
    <location>
        <begin position="158"/>
        <end position="187"/>
    </location>
</feature>
<dbReference type="PANTHER" id="PTHR33695:SF1">
    <property type="entry name" value="LIPOPROTEIN SIGNAL PEPTIDASE"/>
    <property type="match status" value="1"/>
</dbReference>
<keyword evidence="3 9" id="KW-0645">Protease</keyword>
<dbReference type="RefSeq" id="WP_015441518.1">
    <property type="nucleotide sequence ID" value="NC_020520.1"/>
</dbReference>
<gene>
    <name evidence="9 13" type="primary">lspA</name>
    <name evidence="13" type="ORF">YM304_19570</name>
</gene>
<reference evidence="13 14" key="1">
    <citation type="journal article" date="2013" name="Int. J. Syst. Evol. Microbiol.">
        <title>Ilumatobacter nonamiense sp. nov. and Ilumatobacter coccineum sp. nov., isolated from seashore sand.</title>
        <authorList>
            <person name="Matsumoto A."/>
            <person name="Kasai H."/>
            <person name="Matsuo Y."/>
            <person name="Shizuri Y."/>
            <person name="Ichikawa N."/>
            <person name="Fujita N."/>
            <person name="Omura S."/>
            <person name="Takahashi Y."/>
        </authorList>
    </citation>
    <scope>NUCLEOTIDE SEQUENCE [LARGE SCALE GENOMIC DNA]</scope>
    <source>
        <strain evidence="14">NBRC 103263 / KCTC 29153 / YM16-304</strain>
    </source>
</reference>
<keyword evidence="6 9" id="KW-0378">Hydrolase</keyword>
<feature type="signal peptide" evidence="12">
    <location>
        <begin position="1"/>
        <end position="20"/>
    </location>
</feature>
<evidence type="ECO:0000256" key="9">
    <source>
        <dbReference type="HAMAP-Rule" id="MF_00161"/>
    </source>
</evidence>
<evidence type="ECO:0000256" key="1">
    <source>
        <dbReference type="ARBA" id="ARBA00006139"/>
    </source>
</evidence>
<evidence type="ECO:0000256" key="3">
    <source>
        <dbReference type="ARBA" id="ARBA00022670"/>
    </source>
</evidence>
<dbReference type="EC" id="3.4.23.36" evidence="9"/>
<dbReference type="PRINTS" id="PR00781">
    <property type="entry name" value="LIPOSIGPTASE"/>
</dbReference>
<sequence>MNFARAWRAPVLLALALVVADQVTKHWAVNELSDNRTIEVVWTLQFNLAFNSGMAFSRGQGMGPFIAIVATVVIVWLLASLRGVGGRLATFGMGCVIGGAAGNLVDRAFRGDAWFRGAVVDFIDFQWFPIFNIADMAINVGAGALILNAFLSSRNPDDTADAGEVAAAGADGVTDDSSGDEERASHE</sequence>
<keyword evidence="2 9" id="KW-1003">Cell membrane</keyword>
<dbReference type="GO" id="GO:0004190">
    <property type="term" value="F:aspartic-type endopeptidase activity"/>
    <property type="evidence" value="ECO:0007669"/>
    <property type="project" value="UniProtKB-UniRule"/>
</dbReference>
<dbReference type="Pfam" id="PF01252">
    <property type="entry name" value="Peptidase_A8"/>
    <property type="match status" value="1"/>
</dbReference>
<dbReference type="PANTHER" id="PTHR33695">
    <property type="entry name" value="LIPOPROTEIN SIGNAL PEPTIDASE"/>
    <property type="match status" value="1"/>
</dbReference>
<dbReference type="AlphaFoldDB" id="A0A6C7E712"/>
<evidence type="ECO:0000256" key="4">
    <source>
        <dbReference type="ARBA" id="ARBA00022692"/>
    </source>
</evidence>